<proteinExistence type="predicted"/>
<comment type="caution">
    <text evidence="1">The sequence shown here is derived from an EMBL/GenBank/DDBJ whole genome shotgun (WGS) entry which is preliminary data.</text>
</comment>
<reference evidence="2" key="1">
    <citation type="journal article" date="2019" name="Int. J. Syst. Evol. Microbiol.">
        <title>The Global Catalogue of Microorganisms (GCM) 10K type strain sequencing project: providing services to taxonomists for standard genome sequencing and annotation.</title>
        <authorList>
            <consortium name="The Broad Institute Genomics Platform"/>
            <consortium name="The Broad Institute Genome Sequencing Center for Infectious Disease"/>
            <person name="Wu L."/>
            <person name="Ma J."/>
        </authorList>
    </citation>
    <scope>NUCLEOTIDE SEQUENCE [LARGE SCALE GENOMIC DNA]</scope>
    <source>
        <strain evidence="2">CGMCC 1.12942</strain>
    </source>
</reference>
<evidence type="ECO:0000313" key="1">
    <source>
        <dbReference type="EMBL" id="MFC7443437.1"/>
    </source>
</evidence>
<dbReference type="RefSeq" id="WP_379867769.1">
    <property type="nucleotide sequence ID" value="NZ_JBHTBW010000087.1"/>
</dbReference>
<dbReference type="EMBL" id="JBHTBW010000087">
    <property type="protein sequence ID" value="MFC7443437.1"/>
    <property type="molecule type" value="Genomic_DNA"/>
</dbReference>
<protein>
    <submittedName>
        <fullName evidence="1">Uncharacterized protein</fullName>
    </submittedName>
</protein>
<name>A0ABW2RQX9_9BACL</name>
<keyword evidence="2" id="KW-1185">Reference proteome</keyword>
<organism evidence="1 2">
    <name type="scientific">Laceyella putida</name>
    <dbReference type="NCBI Taxonomy" id="110101"/>
    <lineage>
        <taxon>Bacteria</taxon>
        <taxon>Bacillati</taxon>
        <taxon>Bacillota</taxon>
        <taxon>Bacilli</taxon>
        <taxon>Bacillales</taxon>
        <taxon>Thermoactinomycetaceae</taxon>
        <taxon>Laceyella</taxon>
    </lineage>
</organism>
<evidence type="ECO:0000313" key="2">
    <source>
        <dbReference type="Proteomes" id="UP001596500"/>
    </source>
</evidence>
<dbReference type="Proteomes" id="UP001596500">
    <property type="component" value="Unassembled WGS sequence"/>
</dbReference>
<gene>
    <name evidence="1" type="ORF">ACFQNG_20475</name>
</gene>
<sequence length="129" mass="16062">MTSPYFEYLSEPFRNRFDHYANSLTKRRIILNWPKDKERIKRQLYKDDVYLDDQFMRYLTNYFNEIKPLLLQSYQEEYPGKHPTPIELINWMRDCMIVSRLLGRKKEMKTWIEIIKVCDWLREDNLMKI</sequence>
<accession>A0ABW2RQX9</accession>